<accession>A0A8T1MT05</accession>
<evidence type="ECO:0000313" key="8">
    <source>
        <dbReference type="Proteomes" id="UP000286415"/>
    </source>
</evidence>
<protein>
    <submittedName>
        <fullName evidence="7">Rab5 GDP/GTP exchange factor</fullName>
    </submittedName>
</protein>
<organism evidence="7 8">
    <name type="scientific">Clonorchis sinensis</name>
    <name type="common">Chinese liver fluke</name>
    <dbReference type="NCBI Taxonomy" id="79923"/>
    <lineage>
        <taxon>Eukaryota</taxon>
        <taxon>Metazoa</taxon>
        <taxon>Spiralia</taxon>
        <taxon>Lophotrochozoa</taxon>
        <taxon>Platyhelminthes</taxon>
        <taxon>Trematoda</taxon>
        <taxon>Digenea</taxon>
        <taxon>Opisthorchiida</taxon>
        <taxon>Opisthorchiata</taxon>
        <taxon>Opisthorchiidae</taxon>
        <taxon>Clonorchis</taxon>
    </lineage>
</organism>
<evidence type="ECO:0000256" key="4">
    <source>
        <dbReference type="SAM" id="MobiDB-lite"/>
    </source>
</evidence>
<dbReference type="Gene3D" id="1.10.246.120">
    <property type="match status" value="1"/>
</dbReference>
<name>A0A8T1MT05_CLOSI</name>
<dbReference type="SUPFAM" id="SSF109993">
    <property type="entry name" value="VPS9 domain"/>
    <property type="match status" value="1"/>
</dbReference>
<gene>
    <name evidence="7" type="ORF">CSKR_201564</name>
</gene>
<dbReference type="SUPFAM" id="SSF57716">
    <property type="entry name" value="Glucocorticoid receptor-like (DNA-binding domain)"/>
    <property type="match status" value="1"/>
</dbReference>
<dbReference type="GO" id="GO:0030139">
    <property type="term" value="C:endocytic vesicle"/>
    <property type="evidence" value="ECO:0007669"/>
    <property type="project" value="TreeGrafter"/>
</dbReference>
<dbReference type="InterPro" id="IPR002653">
    <property type="entry name" value="Znf_A20"/>
</dbReference>
<evidence type="ECO:0000259" key="6">
    <source>
        <dbReference type="PROSITE" id="PS51205"/>
    </source>
</evidence>
<comment type="caution">
    <text evidence="7">The sequence shown here is derived from an EMBL/GenBank/DDBJ whole genome shotgun (WGS) entry which is preliminary data.</text>
</comment>
<evidence type="ECO:0000259" key="5">
    <source>
        <dbReference type="PROSITE" id="PS51036"/>
    </source>
</evidence>
<dbReference type="Gene3D" id="1.20.5.4770">
    <property type="match status" value="1"/>
</dbReference>
<evidence type="ECO:0000313" key="7">
    <source>
        <dbReference type="EMBL" id="KAG5451985.1"/>
    </source>
</evidence>
<evidence type="ECO:0000256" key="1">
    <source>
        <dbReference type="ARBA" id="ARBA00022723"/>
    </source>
</evidence>
<reference evidence="7 8" key="1">
    <citation type="journal article" date="2018" name="Biotechnol. Adv.">
        <title>Improved genomic resources and new bioinformatic workflow for the carcinogenic parasite Clonorchis sinensis: Biotechnological implications.</title>
        <authorList>
            <person name="Wang D."/>
            <person name="Korhonen P.K."/>
            <person name="Gasser R.B."/>
            <person name="Young N.D."/>
        </authorList>
    </citation>
    <scope>NUCLEOTIDE SEQUENCE [LARGE SCALE GENOMIC DNA]</scope>
    <source>
        <strain evidence="7">Cs-k2</strain>
    </source>
</reference>
<dbReference type="OrthoDB" id="300289at2759"/>
<feature type="region of interest" description="Disordered" evidence="4">
    <location>
        <begin position="576"/>
        <end position="630"/>
    </location>
</feature>
<dbReference type="InterPro" id="IPR041545">
    <property type="entry name" value="DUF5601"/>
</dbReference>
<dbReference type="GO" id="GO:0016192">
    <property type="term" value="P:vesicle-mediated transport"/>
    <property type="evidence" value="ECO:0007669"/>
    <property type="project" value="InterPro"/>
</dbReference>
<dbReference type="GO" id="GO:0008270">
    <property type="term" value="F:zinc ion binding"/>
    <property type="evidence" value="ECO:0007669"/>
    <property type="project" value="UniProtKB-KW"/>
</dbReference>
<evidence type="ECO:0000256" key="3">
    <source>
        <dbReference type="ARBA" id="ARBA00022833"/>
    </source>
</evidence>
<dbReference type="GO" id="GO:0031267">
    <property type="term" value="F:small GTPase binding"/>
    <property type="evidence" value="ECO:0007669"/>
    <property type="project" value="TreeGrafter"/>
</dbReference>
<keyword evidence="3" id="KW-0862">Zinc</keyword>
<dbReference type="Pfam" id="PF01754">
    <property type="entry name" value="zf-A20"/>
    <property type="match status" value="1"/>
</dbReference>
<dbReference type="InterPro" id="IPR045046">
    <property type="entry name" value="Vps9-like"/>
</dbReference>
<dbReference type="GO" id="GO:0003677">
    <property type="term" value="F:DNA binding"/>
    <property type="evidence" value="ECO:0007669"/>
    <property type="project" value="InterPro"/>
</dbReference>
<feature type="compositionally biased region" description="Low complexity" evidence="4">
    <location>
        <begin position="620"/>
        <end position="630"/>
    </location>
</feature>
<sequence>MQCIDISRQTPPPCGLDFEPKVLGSLAICKPAKTILLQLEILSCHIGLDVINRAALHAAYSRTGAILILIACRNAVFSALDSKLCAKPMSVPRIQSSSLRCKNDCGFYGNPSWNGYCSVCYRETYLQHSLSRNLTANITSVSSQAFSKFEAKRKQLAGKGANTLKNIFRFTKDGLRDKSSNLPEECYNAADAFNTFLGTLKGTVSADVSRLISKLLEELETMGGSHIDQYSLVIQNFYQNMADRISKSPLYSGLLQSTSDKLMSAIERFLTTWIYCWAFASPITDDESVDLKLQEKIRSLHWITPSLLDSPINPRSPAELAALDNATFALIRVNALYASEDKLDQITECCLHVFEALKQHYEQQHQQSVLMKLDKFAGTPNAVQQTLANEAVAQPVEPNLSQNTTATPTRANADDFLPTLIWVVVKANPPLLHSNLQFIMRFANQKRLNSGQAGYFFTNLSCAVHFLTNLTHESLNMTEQEFYRCMRTGIPLNRRSGKQCEGEQLLTDNEIRLLDLEERFTDFEKQIDSMEKDMKQFDMLTKEQISHLRTNYPVNSLADKLDPRQLENPFVLLLGPPPVPQQPDESIQGLPSTSLLDLEDESTARLLPSPIEPSPYVPTSQASSASKSPS</sequence>
<dbReference type="PROSITE" id="PS51205">
    <property type="entry name" value="VPS9"/>
    <property type="match status" value="1"/>
</dbReference>
<keyword evidence="1" id="KW-0479">Metal-binding</keyword>
<keyword evidence="8" id="KW-1185">Reference proteome</keyword>
<dbReference type="PROSITE" id="PS51036">
    <property type="entry name" value="ZF_A20"/>
    <property type="match status" value="1"/>
</dbReference>
<dbReference type="Proteomes" id="UP000286415">
    <property type="component" value="Unassembled WGS sequence"/>
</dbReference>
<dbReference type="GO" id="GO:0005829">
    <property type="term" value="C:cytosol"/>
    <property type="evidence" value="ECO:0007669"/>
    <property type="project" value="TreeGrafter"/>
</dbReference>
<proteinExistence type="predicted"/>
<dbReference type="Pfam" id="PF18151">
    <property type="entry name" value="DUF5601"/>
    <property type="match status" value="1"/>
</dbReference>
<dbReference type="InterPro" id="IPR003123">
    <property type="entry name" value="VPS9"/>
</dbReference>
<feature type="domain" description="VPS9" evidence="6">
    <location>
        <begin position="287"/>
        <end position="476"/>
    </location>
</feature>
<evidence type="ECO:0000256" key="2">
    <source>
        <dbReference type="ARBA" id="ARBA00022771"/>
    </source>
</evidence>
<keyword evidence="2" id="KW-0863">Zinc-finger</keyword>
<dbReference type="InterPro" id="IPR037191">
    <property type="entry name" value="VPS9_dom_sf"/>
</dbReference>
<reference evidence="7 8" key="2">
    <citation type="journal article" date="2021" name="Genomics">
        <title>High-quality reference genome for Clonorchis sinensis.</title>
        <authorList>
            <person name="Young N.D."/>
            <person name="Stroehlein A.J."/>
            <person name="Kinkar L."/>
            <person name="Wang T."/>
            <person name="Sohn W.M."/>
            <person name="Chang B.C.H."/>
            <person name="Kaur P."/>
            <person name="Weisz D."/>
            <person name="Dudchenko O."/>
            <person name="Aiden E.L."/>
            <person name="Korhonen P.K."/>
            <person name="Gasser R.B."/>
        </authorList>
    </citation>
    <scope>NUCLEOTIDE SEQUENCE [LARGE SCALE GENOMIC DNA]</scope>
    <source>
        <strain evidence="7">Cs-k2</strain>
    </source>
</reference>
<feature type="domain" description="A20-type" evidence="5">
    <location>
        <begin position="95"/>
        <end position="129"/>
    </location>
</feature>
<dbReference type="PANTHER" id="PTHR23101:SF122">
    <property type="entry name" value="RABAPTIN-5-ASSOCIATED EXCHANGE FACTOR FOR RAB5"/>
    <property type="match status" value="1"/>
</dbReference>
<dbReference type="SMART" id="SM00259">
    <property type="entry name" value="ZnF_A20"/>
    <property type="match status" value="1"/>
</dbReference>
<dbReference type="Gene3D" id="1.20.1050.80">
    <property type="entry name" value="VPS9 domain"/>
    <property type="match status" value="1"/>
</dbReference>
<dbReference type="PANTHER" id="PTHR23101">
    <property type="entry name" value="RAB GDP/GTP EXCHANGE FACTOR"/>
    <property type="match status" value="1"/>
</dbReference>
<dbReference type="AlphaFoldDB" id="A0A8T1MT05"/>
<dbReference type="SMART" id="SM00167">
    <property type="entry name" value="VPS9"/>
    <property type="match status" value="1"/>
</dbReference>
<dbReference type="GO" id="GO:0005085">
    <property type="term" value="F:guanyl-nucleotide exchange factor activity"/>
    <property type="evidence" value="ECO:0007669"/>
    <property type="project" value="InterPro"/>
</dbReference>
<dbReference type="Pfam" id="PF02204">
    <property type="entry name" value="VPS9"/>
    <property type="match status" value="1"/>
</dbReference>
<dbReference type="EMBL" id="NIRI02000042">
    <property type="protein sequence ID" value="KAG5451985.1"/>
    <property type="molecule type" value="Genomic_DNA"/>
</dbReference>